<dbReference type="GO" id="GO:0005737">
    <property type="term" value="C:cytoplasm"/>
    <property type="evidence" value="ECO:0007669"/>
    <property type="project" value="TreeGrafter"/>
</dbReference>
<dbReference type="SUPFAM" id="SSF49493">
    <property type="entry name" value="HSP40/DnaJ peptide-binding domain"/>
    <property type="match status" value="2"/>
</dbReference>
<accession>A0A7S3UE50</accession>
<dbReference type="GO" id="GO:0051082">
    <property type="term" value="F:unfolded protein binding"/>
    <property type="evidence" value="ECO:0007669"/>
    <property type="project" value="InterPro"/>
</dbReference>
<dbReference type="InterPro" id="IPR001623">
    <property type="entry name" value="DnaJ_domain"/>
</dbReference>
<sequence>MKRWWDVQRKWTSMHGQQLYKWMRGHTHASTSCRNPNPRRCMSSGRTWCDGSVRGIHPDTNPTWRGSEEKQAWNVRSRRNQPLRTFASSSSSNRTKTKDYYELLGVPRDASESQIKRSYYALAKKYHPDTNKGDPEAEARFQEVQKAYETLRDKQKRSTYDQMGHDAYEHVEKGGGGTYDPSDGPGGGGPYDGFGGYGGFQGFGGFGGATSGGAVNLDDIFESFFGGGGFSARRRAPDLRMQLTISFMEAAKGTTKSIVIGGQAGMPDRKTVDLSIPPGVDQGQQLRVAGEGMRAKGLEPGNLLVLLRVMPHPIFRREGANIHVNTTIDMVAAALGTEVKVPTLDGEVVLKVPPGTQPDHRMIMRGKGIKSPQFGLLGDQVVQVKVSVPNKLTEKEKDLLRQFASARS</sequence>
<evidence type="ECO:0000256" key="5">
    <source>
        <dbReference type="ARBA" id="ARBA00023186"/>
    </source>
</evidence>
<dbReference type="InterPro" id="IPR036869">
    <property type="entry name" value="J_dom_sf"/>
</dbReference>
<evidence type="ECO:0000313" key="8">
    <source>
        <dbReference type="EMBL" id="CAE0611513.1"/>
    </source>
</evidence>
<organism evidence="8">
    <name type="scientific">Picocystis salinarum</name>
    <dbReference type="NCBI Taxonomy" id="88271"/>
    <lineage>
        <taxon>Eukaryota</taxon>
        <taxon>Viridiplantae</taxon>
        <taxon>Chlorophyta</taxon>
        <taxon>Picocystophyceae</taxon>
        <taxon>Picocystales</taxon>
        <taxon>Picocystaceae</taxon>
        <taxon>Picocystis</taxon>
    </lineage>
</organism>
<keyword evidence="2" id="KW-0677">Repeat</keyword>
<keyword evidence="4" id="KW-0862">Zinc</keyword>
<gene>
    <name evidence="8" type="ORF">PSAL00342_LOCUS5348</name>
</gene>
<dbReference type="PROSITE" id="PS50076">
    <property type="entry name" value="DNAJ_2"/>
    <property type="match status" value="1"/>
</dbReference>
<dbReference type="GO" id="GO:0008270">
    <property type="term" value="F:zinc ion binding"/>
    <property type="evidence" value="ECO:0007669"/>
    <property type="project" value="UniProtKB-KW"/>
</dbReference>
<keyword evidence="3" id="KW-0863">Zinc-finger</keyword>
<name>A0A7S3UE50_9CHLO</name>
<dbReference type="Gene3D" id="1.10.287.110">
    <property type="entry name" value="DnaJ domain"/>
    <property type="match status" value="1"/>
</dbReference>
<dbReference type="AlphaFoldDB" id="A0A7S3UE50"/>
<protein>
    <recommendedName>
        <fullName evidence="7">J domain-containing protein</fullName>
    </recommendedName>
</protein>
<dbReference type="PANTHER" id="PTHR43096:SF52">
    <property type="entry name" value="DNAJ HOMOLOG 1, MITOCHONDRIAL-RELATED"/>
    <property type="match status" value="1"/>
</dbReference>
<dbReference type="EMBL" id="HBIS01005926">
    <property type="protein sequence ID" value="CAE0611513.1"/>
    <property type="molecule type" value="Transcribed_RNA"/>
</dbReference>
<evidence type="ECO:0000256" key="1">
    <source>
        <dbReference type="ARBA" id="ARBA00022723"/>
    </source>
</evidence>
<dbReference type="Pfam" id="PF00226">
    <property type="entry name" value="DnaJ"/>
    <property type="match status" value="1"/>
</dbReference>
<keyword evidence="5" id="KW-0143">Chaperone</keyword>
<dbReference type="CDD" id="cd10747">
    <property type="entry name" value="DnaJ_C"/>
    <property type="match status" value="1"/>
</dbReference>
<dbReference type="FunFam" id="2.60.260.20:FF:000005">
    <property type="entry name" value="Chaperone protein dnaJ 1, mitochondrial"/>
    <property type="match status" value="1"/>
</dbReference>
<dbReference type="InterPro" id="IPR018253">
    <property type="entry name" value="DnaJ_domain_CS"/>
</dbReference>
<dbReference type="GO" id="GO:0042026">
    <property type="term" value="P:protein refolding"/>
    <property type="evidence" value="ECO:0007669"/>
    <property type="project" value="TreeGrafter"/>
</dbReference>
<dbReference type="CDD" id="cd06257">
    <property type="entry name" value="DnaJ"/>
    <property type="match status" value="1"/>
</dbReference>
<evidence type="ECO:0000256" key="3">
    <source>
        <dbReference type="ARBA" id="ARBA00022771"/>
    </source>
</evidence>
<evidence type="ECO:0000259" key="7">
    <source>
        <dbReference type="PROSITE" id="PS50076"/>
    </source>
</evidence>
<feature type="compositionally biased region" description="Gly residues" evidence="6">
    <location>
        <begin position="174"/>
        <end position="191"/>
    </location>
</feature>
<dbReference type="PROSITE" id="PS00636">
    <property type="entry name" value="DNAJ_1"/>
    <property type="match status" value="1"/>
</dbReference>
<dbReference type="SMART" id="SM00271">
    <property type="entry name" value="DnaJ"/>
    <property type="match status" value="1"/>
</dbReference>
<evidence type="ECO:0000256" key="2">
    <source>
        <dbReference type="ARBA" id="ARBA00022737"/>
    </source>
</evidence>
<dbReference type="SUPFAM" id="SSF46565">
    <property type="entry name" value="Chaperone J-domain"/>
    <property type="match status" value="1"/>
</dbReference>
<dbReference type="Pfam" id="PF01556">
    <property type="entry name" value="DnaJ_C"/>
    <property type="match status" value="1"/>
</dbReference>
<feature type="region of interest" description="Disordered" evidence="6">
    <location>
        <begin position="170"/>
        <end position="191"/>
    </location>
</feature>
<evidence type="ECO:0000256" key="6">
    <source>
        <dbReference type="SAM" id="MobiDB-lite"/>
    </source>
</evidence>
<dbReference type="FunFam" id="2.60.260.20:FF:000009">
    <property type="entry name" value="Putative Mitochondrial DnaJ chaperone"/>
    <property type="match status" value="1"/>
</dbReference>
<dbReference type="Gene3D" id="2.60.260.20">
    <property type="entry name" value="Urease metallochaperone UreE, N-terminal domain"/>
    <property type="match status" value="2"/>
</dbReference>
<reference evidence="8" key="1">
    <citation type="submission" date="2021-01" db="EMBL/GenBank/DDBJ databases">
        <authorList>
            <person name="Corre E."/>
            <person name="Pelletier E."/>
            <person name="Niang G."/>
            <person name="Scheremetjew M."/>
            <person name="Finn R."/>
            <person name="Kale V."/>
            <person name="Holt S."/>
            <person name="Cochrane G."/>
            <person name="Meng A."/>
            <person name="Brown T."/>
            <person name="Cohen L."/>
        </authorList>
    </citation>
    <scope>NUCLEOTIDE SEQUENCE</scope>
    <source>
        <strain evidence="8">CCMP1897</strain>
    </source>
</reference>
<keyword evidence="1" id="KW-0479">Metal-binding</keyword>
<dbReference type="InterPro" id="IPR002939">
    <property type="entry name" value="DnaJ_C"/>
</dbReference>
<dbReference type="PANTHER" id="PTHR43096">
    <property type="entry name" value="DNAJ HOMOLOG 1, MITOCHONDRIAL-RELATED"/>
    <property type="match status" value="1"/>
</dbReference>
<evidence type="ECO:0000256" key="4">
    <source>
        <dbReference type="ARBA" id="ARBA00022833"/>
    </source>
</evidence>
<proteinExistence type="predicted"/>
<feature type="domain" description="J" evidence="7">
    <location>
        <begin position="99"/>
        <end position="164"/>
    </location>
</feature>
<dbReference type="PRINTS" id="PR00625">
    <property type="entry name" value="JDOMAIN"/>
</dbReference>
<dbReference type="InterPro" id="IPR008971">
    <property type="entry name" value="HSP40/DnaJ_pept-bd"/>
</dbReference>